<evidence type="ECO:0000259" key="4">
    <source>
        <dbReference type="PROSITE" id="PS50090"/>
    </source>
</evidence>
<dbReference type="InParanoid" id="A2EE45"/>
<feature type="region of interest" description="Disordered" evidence="3">
    <location>
        <begin position="184"/>
        <end position="266"/>
    </location>
</feature>
<dbReference type="Gene3D" id="1.10.10.60">
    <property type="entry name" value="Homeodomain-like"/>
    <property type="match status" value="3"/>
</dbReference>
<dbReference type="GO" id="GO:0005634">
    <property type="term" value="C:nucleus"/>
    <property type="evidence" value="ECO:0000318"/>
    <property type="project" value="GO_Central"/>
</dbReference>
<dbReference type="Pfam" id="PF00249">
    <property type="entry name" value="Myb_DNA-binding"/>
    <property type="match status" value="2"/>
</dbReference>
<dbReference type="CDD" id="cd00167">
    <property type="entry name" value="SANT"/>
    <property type="match status" value="3"/>
</dbReference>
<dbReference type="InterPro" id="IPR017930">
    <property type="entry name" value="Myb_dom"/>
</dbReference>
<dbReference type="OMA" id="QMAPHQL"/>
<feature type="domain" description="Myb-like" evidence="4">
    <location>
        <begin position="21"/>
        <end position="72"/>
    </location>
</feature>
<feature type="compositionally biased region" description="Basic residues" evidence="3">
    <location>
        <begin position="189"/>
        <end position="198"/>
    </location>
</feature>
<accession>A2EE45</accession>
<dbReference type="PROSITE" id="PS51294">
    <property type="entry name" value="HTH_MYB"/>
    <property type="match status" value="2"/>
</dbReference>
<evidence type="ECO:0000313" key="7">
    <source>
        <dbReference type="Proteomes" id="UP000001542"/>
    </source>
</evidence>
<dbReference type="EMBL" id="DS113365">
    <property type="protein sequence ID" value="EAY09042.1"/>
    <property type="molecule type" value="Genomic_DNA"/>
</dbReference>
<keyword evidence="1" id="KW-0677">Repeat</keyword>
<dbReference type="PANTHER" id="PTHR45614:SF25">
    <property type="entry name" value="MYB PROTEIN"/>
    <property type="match status" value="1"/>
</dbReference>
<protein>
    <submittedName>
        <fullName evidence="6">Myb-like DNA-binding domain containing protein</fullName>
    </submittedName>
</protein>
<feature type="domain" description="Myb-like" evidence="4">
    <location>
        <begin position="125"/>
        <end position="175"/>
    </location>
</feature>
<reference evidence="6" key="1">
    <citation type="submission" date="2006-10" db="EMBL/GenBank/DDBJ databases">
        <authorList>
            <person name="Amadeo P."/>
            <person name="Zhao Q."/>
            <person name="Wortman J."/>
            <person name="Fraser-Liggett C."/>
            <person name="Carlton J."/>
        </authorList>
    </citation>
    <scope>NUCLEOTIDE SEQUENCE</scope>
    <source>
        <strain evidence="6">G3</strain>
    </source>
</reference>
<dbReference type="SMR" id="A2EE45"/>
<dbReference type="PANTHER" id="PTHR45614">
    <property type="entry name" value="MYB PROTEIN-RELATED"/>
    <property type="match status" value="1"/>
</dbReference>
<evidence type="ECO:0000256" key="1">
    <source>
        <dbReference type="ARBA" id="ARBA00022737"/>
    </source>
</evidence>
<dbReference type="GO" id="GO:0006355">
    <property type="term" value="P:regulation of DNA-templated transcription"/>
    <property type="evidence" value="ECO:0000318"/>
    <property type="project" value="GO_Central"/>
</dbReference>
<keyword evidence="7" id="KW-1185">Reference proteome</keyword>
<proteinExistence type="predicted"/>
<dbReference type="InterPro" id="IPR050560">
    <property type="entry name" value="MYB_TF"/>
</dbReference>
<sequence>MKRSSLQLSSHAPTRARTRVSIKTSQTSWTEAEDNLLTKLMDEEPNIPPDVLAMSFPEKTQQQVMDRWNKVLNPELIKGSWTSEEDEIITKWVQEHGPRNWSSLAATLPGRLGKQCRERWVNNLSPDLNHQPWTEEEDRILIEHQKKWGNKWAKIATLLPGRTDNSVKNRWNSSLKRKLERIALGQAPVHKRGRKPKRASNAPDVAPTTESKGEISISGAQTEIVVLAPEEPEKDEPKIIEKEEKKEKVSQSEMPKPDLSNVELSLPSPAGIQTPLLFSPFMQMSPILMKDSPFYPLWSPGSNSDMKGALLKSPLPFSLDSNDALNPKPTEFKI</sequence>
<name>A2EE45_TRIV3</name>
<organism evidence="6 7">
    <name type="scientific">Trichomonas vaginalis (strain ATCC PRA-98 / G3)</name>
    <dbReference type="NCBI Taxonomy" id="412133"/>
    <lineage>
        <taxon>Eukaryota</taxon>
        <taxon>Metamonada</taxon>
        <taxon>Parabasalia</taxon>
        <taxon>Trichomonadida</taxon>
        <taxon>Trichomonadidae</taxon>
        <taxon>Trichomonas</taxon>
    </lineage>
</organism>
<dbReference type="STRING" id="5722.A2EE45"/>
<feature type="domain" description="Myb-like" evidence="4">
    <location>
        <begin position="73"/>
        <end position="124"/>
    </location>
</feature>
<dbReference type="GO" id="GO:0000978">
    <property type="term" value="F:RNA polymerase II cis-regulatory region sequence-specific DNA binding"/>
    <property type="evidence" value="ECO:0000318"/>
    <property type="project" value="GO_Central"/>
</dbReference>
<evidence type="ECO:0000259" key="5">
    <source>
        <dbReference type="PROSITE" id="PS51294"/>
    </source>
</evidence>
<evidence type="ECO:0000256" key="3">
    <source>
        <dbReference type="SAM" id="MobiDB-lite"/>
    </source>
</evidence>
<feature type="domain" description="HTH myb-type" evidence="5">
    <location>
        <begin position="73"/>
        <end position="120"/>
    </location>
</feature>
<dbReference type="KEGG" id="tva:4766957"/>
<gene>
    <name evidence="6" type="ORF">TVAG_180160</name>
</gene>
<evidence type="ECO:0000313" key="6">
    <source>
        <dbReference type="EMBL" id="EAY09042.1"/>
    </source>
</evidence>
<dbReference type="RefSeq" id="XP_001321265.1">
    <property type="nucleotide sequence ID" value="XM_001321230.1"/>
</dbReference>
<keyword evidence="2 6" id="KW-0238">DNA-binding</keyword>
<dbReference type="GO" id="GO:0000981">
    <property type="term" value="F:DNA-binding transcription factor activity, RNA polymerase II-specific"/>
    <property type="evidence" value="ECO:0000318"/>
    <property type="project" value="GO_Central"/>
</dbReference>
<dbReference type="AlphaFoldDB" id="A2EE45"/>
<feature type="compositionally biased region" description="Basic and acidic residues" evidence="3">
    <location>
        <begin position="235"/>
        <end position="250"/>
    </location>
</feature>
<dbReference type="VEuPathDB" id="TrichDB:TVAGG3_0614560"/>
<dbReference type="Proteomes" id="UP000001542">
    <property type="component" value="Unassembled WGS sequence"/>
</dbReference>
<dbReference type="PROSITE" id="PS50090">
    <property type="entry name" value="MYB_LIKE"/>
    <property type="match status" value="3"/>
</dbReference>
<dbReference type="eggNOG" id="KOG0048">
    <property type="taxonomic scope" value="Eukaryota"/>
</dbReference>
<dbReference type="VEuPathDB" id="TrichDB:TVAG_180160"/>
<reference evidence="6" key="2">
    <citation type="journal article" date="2007" name="Science">
        <title>Draft genome sequence of the sexually transmitted pathogen Trichomonas vaginalis.</title>
        <authorList>
            <person name="Carlton J.M."/>
            <person name="Hirt R.P."/>
            <person name="Silva J.C."/>
            <person name="Delcher A.L."/>
            <person name="Schatz M."/>
            <person name="Zhao Q."/>
            <person name="Wortman J.R."/>
            <person name="Bidwell S.L."/>
            <person name="Alsmark U.C.M."/>
            <person name="Besteiro S."/>
            <person name="Sicheritz-Ponten T."/>
            <person name="Noel C.J."/>
            <person name="Dacks J.B."/>
            <person name="Foster P.G."/>
            <person name="Simillion C."/>
            <person name="Van de Peer Y."/>
            <person name="Miranda-Saavedra D."/>
            <person name="Barton G.J."/>
            <person name="Westrop G.D."/>
            <person name="Mueller S."/>
            <person name="Dessi D."/>
            <person name="Fiori P.L."/>
            <person name="Ren Q."/>
            <person name="Paulsen I."/>
            <person name="Zhang H."/>
            <person name="Bastida-Corcuera F.D."/>
            <person name="Simoes-Barbosa A."/>
            <person name="Brown M.T."/>
            <person name="Hayes R.D."/>
            <person name="Mukherjee M."/>
            <person name="Okumura C.Y."/>
            <person name="Schneider R."/>
            <person name="Smith A.J."/>
            <person name="Vanacova S."/>
            <person name="Villalvazo M."/>
            <person name="Haas B.J."/>
            <person name="Pertea M."/>
            <person name="Feldblyum T.V."/>
            <person name="Utterback T.R."/>
            <person name="Shu C.L."/>
            <person name="Osoegawa K."/>
            <person name="de Jong P.J."/>
            <person name="Hrdy I."/>
            <person name="Horvathova L."/>
            <person name="Zubacova Z."/>
            <person name="Dolezal P."/>
            <person name="Malik S.B."/>
            <person name="Logsdon J.M. Jr."/>
            <person name="Henze K."/>
            <person name="Gupta A."/>
            <person name="Wang C.C."/>
            <person name="Dunne R.L."/>
            <person name="Upcroft J.A."/>
            <person name="Upcroft P."/>
            <person name="White O."/>
            <person name="Salzberg S.L."/>
            <person name="Tang P."/>
            <person name="Chiu C.-H."/>
            <person name="Lee Y.-S."/>
            <person name="Embley T.M."/>
            <person name="Coombs G.H."/>
            <person name="Mottram J.C."/>
            <person name="Tachezy J."/>
            <person name="Fraser-Liggett C.M."/>
            <person name="Johnson P.J."/>
        </authorList>
    </citation>
    <scope>NUCLEOTIDE SEQUENCE [LARGE SCALE GENOMIC DNA]</scope>
    <source>
        <strain evidence="6">G3</strain>
    </source>
</reference>
<dbReference type="FunFam" id="1.10.10.60:FF:000010">
    <property type="entry name" value="Transcriptional activator Myb isoform A"/>
    <property type="match status" value="1"/>
</dbReference>
<dbReference type="SUPFAM" id="SSF46689">
    <property type="entry name" value="Homeodomain-like"/>
    <property type="match status" value="2"/>
</dbReference>
<dbReference type="OrthoDB" id="2143914at2759"/>
<feature type="domain" description="HTH myb-type" evidence="5">
    <location>
        <begin position="125"/>
        <end position="179"/>
    </location>
</feature>
<dbReference type="InterPro" id="IPR001005">
    <property type="entry name" value="SANT/Myb"/>
</dbReference>
<evidence type="ECO:0000256" key="2">
    <source>
        <dbReference type="ARBA" id="ARBA00023125"/>
    </source>
</evidence>
<dbReference type="InterPro" id="IPR009057">
    <property type="entry name" value="Homeodomain-like_sf"/>
</dbReference>
<dbReference type="SMART" id="SM00717">
    <property type="entry name" value="SANT"/>
    <property type="match status" value="3"/>
</dbReference>